<keyword evidence="3" id="KW-0050">Antiport</keyword>
<reference evidence="10 11" key="1">
    <citation type="submission" date="2019-08" db="EMBL/GenBank/DDBJ databases">
        <title>Pedobacter sp. nov., isolated from Han river, South Korea.</title>
        <authorList>
            <person name="Lee D.-H."/>
            <person name="Kim Y.-S."/>
            <person name="Hwang E.-M."/>
            <person name="Le Tran T.C."/>
            <person name="Cha C.-J."/>
        </authorList>
    </citation>
    <scope>NUCLEOTIDE SEQUENCE [LARGE SCALE GENOMIC DNA]</scope>
    <source>
        <strain evidence="10 11">CJ43</strain>
    </source>
</reference>
<evidence type="ECO:0000256" key="8">
    <source>
        <dbReference type="SAM" id="Phobius"/>
    </source>
</evidence>
<feature type="transmembrane region" description="Helical" evidence="8">
    <location>
        <begin position="30"/>
        <end position="47"/>
    </location>
</feature>
<feature type="transmembrane region" description="Helical" evidence="8">
    <location>
        <begin position="348"/>
        <end position="367"/>
    </location>
</feature>
<feature type="domain" description="Cation/H+ exchanger transmembrane" evidence="9">
    <location>
        <begin position="16"/>
        <end position="401"/>
    </location>
</feature>
<feature type="transmembrane region" description="Helical" evidence="8">
    <location>
        <begin position="237"/>
        <end position="268"/>
    </location>
</feature>
<dbReference type="InterPro" id="IPR006153">
    <property type="entry name" value="Cation/H_exchanger_TM"/>
</dbReference>
<proteinExistence type="predicted"/>
<evidence type="ECO:0000256" key="2">
    <source>
        <dbReference type="ARBA" id="ARBA00022448"/>
    </source>
</evidence>
<dbReference type="RefSeq" id="WP_149073589.1">
    <property type="nucleotide sequence ID" value="NZ_CP043329.1"/>
</dbReference>
<evidence type="ECO:0000256" key="7">
    <source>
        <dbReference type="ARBA" id="ARBA00023136"/>
    </source>
</evidence>
<protein>
    <submittedName>
        <fullName evidence="10">Sodium:proton antiporter</fullName>
    </submittedName>
</protein>
<feature type="transmembrane region" description="Helical" evidence="8">
    <location>
        <begin position="311"/>
        <end position="327"/>
    </location>
</feature>
<dbReference type="EMBL" id="CP043329">
    <property type="protein sequence ID" value="QEK50391.1"/>
    <property type="molecule type" value="Genomic_DNA"/>
</dbReference>
<feature type="transmembrane region" description="Helical" evidence="8">
    <location>
        <begin position="289"/>
        <end position="305"/>
    </location>
</feature>
<organism evidence="10 11">
    <name type="scientific">Pedobacter aquae</name>
    <dbReference type="NCBI Taxonomy" id="2605747"/>
    <lineage>
        <taxon>Bacteria</taxon>
        <taxon>Pseudomonadati</taxon>
        <taxon>Bacteroidota</taxon>
        <taxon>Sphingobacteriia</taxon>
        <taxon>Sphingobacteriales</taxon>
        <taxon>Sphingobacteriaceae</taxon>
        <taxon>Pedobacter</taxon>
    </lineage>
</organism>
<evidence type="ECO:0000256" key="3">
    <source>
        <dbReference type="ARBA" id="ARBA00022449"/>
    </source>
</evidence>
<accession>A0A5C0VFL5</accession>
<dbReference type="Proteomes" id="UP000323653">
    <property type="component" value="Chromosome"/>
</dbReference>
<evidence type="ECO:0000256" key="5">
    <source>
        <dbReference type="ARBA" id="ARBA00022989"/>
    </source>
</evidence>
<name>A0A5C0VFL5_9SPHI</name>
<dbReference type="GO" id="GO:0005886">
    <property type="term" value="C:plasma membrane"/>
    <property type="evidence" value="ECO:0007669"/>
    <property type="project" value="UniProtKB-SubCell"/>
</dbReference>
<evidence type="ECO:0000313" key="11">
    <source>
        <dbReference type="Proteomes" id="UP000323653"/>
    </source>
</evidence>
<keyword evidence="5 8" id="KW-1133">Transmembrane helix</keyword>
<gene>
    <name evidence="10" type="ORF">FYC62_00925</name>
</gene>
<keyword evidence="2" id="KW-0813">Transport</keyword>
<feature type="transmembrane region" description="Helical" evidence="8">
    <location>
        <begin position="62"/>
        <end position="82"/>
    </location>
</feature>
<evidence type="ECO:0000256" key="6">
    <source>
        <dbReference type="ARBA" id="ARBA00023065"/>
    </source>
</evidence>
<feature type="transmembrane region" description="Helical" evidence="8">
    <location>
        <begin position="94"/>
        <end position="117"/>
    </location>
</feature>
<evidence type="ECO:0000256" key="1">
    <source>
        <dbReference type="ARBA" id="ARBA00004651"/>
    </source>
</evidence>
<feature type="transmembrane region" description="Helical" evidence="8">
    <location>
        <begin position="379"/>
        <end position="401"/>
    </location>
</feature>
<feature type="transmembrane region" description="Helical" evidence="8">
    <location>
        <begin position="198"/>
        <end position="222"/>
    </location>
</feature>
<feature type="transmembrane region" description="Helical" evidence="8">
    <location>
        <begin position="169"/>
        <end position="186"/>
    </location>
</feature>
<comment type="subcellular location">
    <subcellularLocation>
        <location evidence="1">Cell membrane</location>
        <topology evidence="1">Multi-pass membrane protein</topology>
    </subcellularLocation>
</comment>
<evidence type="ECO:0000313" key="10">
    <source>
        <dbReference type="EMBL" id="QEK50391.1"/>
    </source>
</evidence>
<evidence type="ECO:0000256" key="4">
    <source>
        <dbReference type="ARBA" id="ARBA00022692"/>
    </source>
</evidence>
<keyword evidence="11" id="KW-1185">Reference proteome</keyword>
<dbReference type="KEGG" id="pej:FYC62_00925"/>
<keyword evidence="4 8" id="KW-0812">Transmembrane</keyword>
<dbReference type="AlphaFoldDB" id="A0A5C0VFL5"/>
<keyword evidence="7 8" id="KW-0472">Membrane</keyword>
<dbReference type="GO" id="GO:1902600">
    <property type="term" value="P:proton transmembrane transport"/>
    <property type="evidence" value="ECO:0007669"/>
    <property type="project" value="InterPro"/>
</dbReference>
<keyword evidence="6" id="KW-0406">Ion transport</keyword>
<dbReference type="Pfam" id="PF00999">
    <property type="entry name" value="Na_H_Exchanger"/>
    <property type="match status" value="1"/>
</dbReference>
<feature type="transmembrane region" description="Helical" evidence="8">
    <location>
        <begin position="6"/>
        <end position="23"/>
    </location>
</feature>
<dbReference type="GO" id="GO:0015297">
    <property type="term" value="F:antiporter activity"/>
    <property type="evidence" value="ECO:0007669"/>
    <property type="project" value="UniProtKB-KW"/>
</dbReference>
<dbReference type="PANTHER" id="PTHR32507:SF8">
    <property type="entry name" value="CNH1P"/>
    <property type="match status" value="1"/>
</dbReference>
<sequence length="415" mass="46778">MDKYLMMLMVIGAAAFIMTFMPAVTKKTKISYSLYFLVFGVIIYYFWPEYLPSTNPKVHPDISLHLSEMVVIISLMGTGIKIDRPFNLKNWASPLRLVTIAMILCMLGVTFLAYYVLNFDLASAILLAAVLAPTDPVLASDVQVGPPNEEYKSETKFALTAEAGLNDGLAFPFTWLAITVAFMQIGKEDNLIEWFSFMLLYKILAGIAIGYLAGKLTGYLIFNLSKRFKFLKTQDGFLALALTLLVYGITEAMHAYGFIAVFICAITLRHSEKRDHYHDHLHSFIDQTERVLIAIVLLLLGGSLVQQGLQYLSWEIALCILAFLFLIRPASAYVSLYKLKLHLKEKMAISFLGIRGIGSIFYLSFAIKEADFRFENQIWSAVFFTILLSIVIHGFTAPRIINHLGENIKKEKVPE</sequence>
<evidence type="ECO:0000259" key="9">
    <source>
        <dbReference type="Pfam" id="PF00999"/>
    </source>
</evidence>
<dbReference type="PANTHER" id="PTHR32507">
    <property type="entry name" value="NA(+)/H(+) ANTIPORTER 1"/>
    <property type="match status" value="1"/>
</dbReference>